<feature type="transmembrane region" description="Helical" evidence="1">
    <location>
        <begin position="171"/>
        <end position="191"/>
    </location>
</feature>
<feature type="transmembrane region" description="Helical" evidence="1">
    <location>
        <begin position="76"/>
        <end position="97"/>
    </location>
</feature>
<evidence type="ECO:0000256" key="1">
    <source>
        <dbReference type="SAM" id="Phobius"/>
    </source>
</evidence>
<name>A0ABQ2Y388_9ACTN</name>
<dbReference type="RefSeq" id="WP_190019638.1">
    <property type="nucleotide sequence ID" value="NZ_BMUT01000001.1"/>
</dbReference>
<organism evidence="2 3">
    <name type="scientific">Streptomyces hiroshimensis</name>
    <dbReference type="NCBI Taxonomy" id="66424"/>
    <lineage>
        <taxon>Bacteria</taxon>
        <taxon>Bacillati</taxon>
        <taxon>Actinomycetota</taxon>
        <taxon>Actinomycetes</taxon>
        <taxon>Kitasatosporales</taxon>
        <taxon>Streptomycetaceae</taxon>
        <taxon>Streptomyces</taxon>
    </lineage>
</organism>
<evidence type="ECO:0000313" key="3">
    <source>
        <dbReference type="Proteomes" id="UP000659223"/>
    </source>
</evidence>
<gene>
    <name evidence="2" type="ORF">GCM10010324_02160</name>
</gene>
<keyword evidence="1" id="KW-0472">Membrane</keyword>
<sequence length="494" mass="54120">MRNHPFVVVHAPDNRGLRAVSVGGKVVGKAWSEQGLRRLLGRAGVPPDVDLGDRTHMLWLGDRNDWPDRPRRRRTAAVVMALGLLASVTVLVRVGLADAFHALAYGGRLMGVLLLAAALAELVGVAAVCDYWGKRAVRFSGEGVLLAVLAVTGTNLVFLVMQIEGGDYTPYLWLWIALALWSGWALWMLGRQRVWRSIPYPKSFALGVAVSAAVGVASVAYSVMYVPYATPVKVPFGVSLGNPVVNSGRTVLQVPTHVTFRNEGSVPIFVVGTLWRVQGFPSAFSDKPNAMADWKSDLTASNSTLRHERSSPSHMLGAGVFVDAGSRLDPGDDLSTDITVQVPLHPDPGRVSLLASVSYIRADRCKLSNSYRDSLQYSWNPDSEKHEHVRDAPEWIAAPGDEFFRYDSRIYHSSEMLNITRSPDYASMWWVLPKGNDKAGFAKGDTDPYMHVDISRAPEGQEALAESEQEPYGMKTMYVATDQPVAQLLHKAGK</sequence>
<protein>
    <submittedName>
        <fullName evidence="2">Uncharacterized protein</fullName>
    </submittedName>
</protein>
<reference evidence="3" key="1">
    <citation type="journal article" date="2019" name="Int. J. Syst. Evol. Microbiol.">
        <title>The Global Catalogue of Microorganisms (GCM) 10K type strain sequencing project: providing services to taxonomists for standard genome sequencing and annotation.</title>
        <authorList>
            <consortium name="The Broad Institute Genomics Platform"/>
            <consortium name="The Broad Institute Genome Sequencing Center for Infectious Disease"/>
            <person name="Wu L."/>
            <person name="Ma J."/>
        </authorList>
    </citation>
    <scope>NUCLEOTIDE SEQUENCE [LARGE SCALE GENOMIC DNA]</scope>
    <source>
        <strain evidence="3">JCM 4586</strain>
    </source>
</reference>
<feature type="transmembrane region" description="Helical" evidence="1">
    <location>
        <begin position="109"/>
        <end position="132"/>
    </location>
</feature>
<evidence type="ECO:0000313" key="2">
    <source>
        <dbReference type="EMBL" id="GGX61111.1"/>
    </source>
</evidence>
<keyword evidence="3" id="KW-1185">Reference proteome</keyword>
<comment type="caution">
    <text evidence="2">The sequence shown here is derived from an EMBL/GenBank/DDBJ whole genome shotgun (WGS) entry which is preliminary data.</text>
</comment>
<keyword evidence="1" id="KW-0812">Transmembrane</keyword>
<feature type="transmembrane region" description="Helical" evidence="1">
    <location>
        <begin position="203"/>
        <end position="226"/>
    </location>
</feature>
<keyword evidence="1" id="KW-1133">Transmembrane helix</keyword>
<dbReference type="EMBL" id="BMUT01000001">
    <property type="protein sequence ID" value="GGX61111.1"/>
    <property type="molecule type" value="Genomic_DNA"/>
</dbReference>
<dbReference type="Proteomes" id="UP000659223">
    <property type="component" value="Unassembled WGS sequence"/>
</dbReference>
<proteinExistence type="predicted"/>
<accession>A0ABQ2Y388</accession>
<feature type="transmembrane region" description="Helical" evidence="1">
    <location>
        <begin position="144"/>
        <end position="165"/>
    </location>
</feature>